<feature type="region of interest" description="Disordered" evidence="1">
    <location>
        <begin position="135"/>
        <end position="174"/>
    </location>
</feature>
<reference evidence="2" key="2">
    <citation type="submission" date="2010-07" db="EMBL/GenBank/DDBJ databases">
        <authorList>
            <consortium name="The Broad Institute Genome Sequencing Platform"/>
            <consortium name="Broad Institute Genome Sequencing Center for Infectious Disease"/>
            <person name="Ma L.-J."/>
            <person name="Dead R."/>
            <person name="Young S."/>
            <person name="Zeng Q."/>
            <person name="Koehrsen M."/>
            <person name="Alvarado L."/>
            <person name="Berlin A."/>
            <person name="Chapman S.B."/>
            <person name="Chen Z."/>
            <person name="Freedman E."/>
            <person name="Gellesch M."/>
            <person name="Goldberg J."/>
            <person name="Griggs A."/>
            <person name="Gujja S."/>
            <person name="Heilman E.R."/>
            <person name="Heiman D."/>
            <person name="Hepburn T."/>
            <person name="Howarth C."/>
            <person name="Jen D."/>
            <person name="Larson L."/>
            <person name="Mehta T."/>
            <person name="Neiman D."/>
            <person name="Pearson M."/>
            <person name="Roberts A."/>
            <person name="Saif S."/>
            <person name="Shea T."/>
            <person name="Shenoy N."/>
            <person name="Sisk P."/>
            <person name="Stolte C."/>
            <person name="Sykes S."/>
            <person name="Walk T."/>
            <person name="White J."/>
            <person name="Yandava C."/>
            <person name="Haas B."/>
            <person name="Nusbaum C."/>
            <person name="Birren B."/>
        </authorList>
    </citation>
    <scope>NUCLEOTIDE SEQUENCE</scope>
    <source>
        <strain evidence="2">R3-111a-1</strain>
    </source>
</reference>
<evidence type="ECO:0000313" key="3">
    <source>
        <dbReference type="EnsemblFungi" id="EJT80799"/>
    </source>
</evidence>
<sequence length="174" mass="18306">MTSAGCFLVSVKESLQPAFLRALLYVAFKSKAKTLLGIIFDPALNPLASGLLYSLVHDVESRHIVLNTKLPIISSSIVLKTGLVTACHRGQSSPGWRKLSGSSQGVPAAHGLVATARHFWGVGAPGVTECGEAAEGWGRRTSQQSAQVSRTHSTPQQQPLCGRAAQGQPGVPQV</sequence>
<name>J3NHQ6_GAET3</name>
<reference evidence="3" key="4">
    <citation type="journal article" date="2015" name="G3 (Bethesda)">
        <title>Genome sequences of three phytopathogenic species of the Magnaporthaceae family of fungi.</title>
        <authorList>
            <person name="Okagaki L.H."/>
            <person name="Nunes C.C."/>
            <person name="Sailsbery J."/>
            <person name="Clay B."/>
            <person name="Brown D."/>
            <person name="John T."/>
            <person name="Oh Y."/>
            <person name="Young N."/>
            <person name="Fitzgerald M."/>
            <person name="Haas B.J."/>
            <person name="Zeng Q."/>
            <person name="Young S."/>
            <person name="Adiconis X."/>
            <person name="Fan L."/>
            <person name="Levin J.Z."/>
            <person name="Mitchell T.K."/>
            <person name="Okubara P.A."/>
            <person name="Farman M.L."/>
            <person name="Kohn L.M."/>
            <person name="Birren B."/>
            <person name="Ma L.-J."/>
            <person name="Dean R.A."/>
        </authorList>
    </citation>
    <scope>NUCLEOTIDE SEQUENCE</scope>
    <source>
        <strain evidence="3">R3-111a-1</strain>
    </source>
</reference>
<keyword evidence="4" id="KW-1185">Reference proteome</keyword>
<dbReference type="Proteomes" id="UP000006039">
    <property type="component" value="Unassembled WGS sequence"/>
</dbReference>
<dbReference type="RefSeq" id="XP_009216808.1">
    <property type="nucleotide sequence ID" value="XM_009218544.1"/>
</dbReference>
<dbReference type="VEuPathDB" id="FungiDB:GGTG_00793"/>
<accession>J3NHQ6</accession>
<feature type="compositionally biased region" description="Polar residues" evidence="1">
    <location>
        <begin position="140"/>
        <end position="159"/>
    </location>
</feature>
<dbReference type="AlphaFoldDB" id="J3NHQ6"/>
<reference evidence="3" key="5">
    <citation type="submission" date="2018-04" db="UniProtKB">
        <authorList>
            <consortium name="EnsemblFungi"/>
        </authorList>
    </citation>
    <scope>IDENTIFICATION</scope>
    <source>
        <strain evidence="3">R3-111a-1</strain>
    </source>
</reference>
<evidence type="ECO:0000313" key="2">
    <source>
        <dbReference type="EMBL" id="EJT80799.1"/>
    </source>
</evidence>
<reference evidence="4" key="1">
    <citation type="submission" date="2010-07" db="EMBL/GenBank/DDBJ databases">
        <title>The genome sequence of Gaeumannomyces graminis var. tritici strain R3-111a-1.</title>
        <authorList>
            <consortium name="The Broad Institute Genome Sequencing Platform"/>
            <person name="Ma L.-J."/>
            <person name="Dead R."/>
            <person name="Young S."/>
            <person name="Zeng Q."/>
            <person name="Koehrsen M."/>
            <person name="Alvarado L."/>
            <person name="Berlin A."/>
            <person name="Chapman S.B."/>
            <person name="Chen Z."/>
            <person name="Freedman E."/>
            <person name="Gellesch M."/>
            <person name="Goldberg J."/>
            <person name="Griggs A."/>
            <person name="Gujja S."/>
            <person name="Heilman E.R."/>
            <person name="Heiman D."/>
            <person name="Hepburn T."/>
            <person name="Howarth C."/>
            <person name="Jen D."/>
            <person name="Larson L."/>
            <person name="Mehta T."/>
            <person name="Neiman D."/>
            <person name="Pearson M."/>
            <person name="Roberts A."/>
            <person name="Saif S."/>
            <person name="Shea T."/>
            <person name="Shenoy N."/>
            <person name="Sisk P."/>
            <person name="Stolte C."/>
            <person name="Sykes S."/>
            <person name="Walk T."/>
            <person name="White J."/>
            <person name="Yandava C."/>
            <person name="Haas B."/>
            <person name="Nusbaum C."/>
            <person name="Birren B."/>
        </authorList>
    </citation>
    <scope>NUCLEOTIDE SEQUENCE [LARGE SCALE GENOMIC DNA]</scope>
    <source>
        <strain evidence="4">R3-111a-1</strain>
    </source>
</reference>
<proteinExistence type="predicted"/>
<protein>
    <submittedName>
        <fullName evidence="2 3">Uncharacterized protein</fullName>
    </submittedName>
</protein>
<gene>
    <name evidence="3" type="primary">20341251</name>
    <name evidence="2" type="ORF">GGTG_00793</name>
</gene>
<dbReference type="GeneID" id="20341251"/>
<dbReference type="HOGENOM" id="CLU_1540154_0_0_1"/>
<dbReference type="EMBL" id="GL385395">
    <property type="protein sequence ID" value="EJT80799.1"/>
    <property type="molecule type" value="Genomic_DNA"/>
</dbReference>
<organism evidence="2">
    <name type="scientific">Gaeumannomyces tritici (strain R3-111a-1)</name>
    <name type="common">Wheat and barley take-all root rot fungus</name>
    <name type="synonym">Gaeumannomyces graminis var. tritici</name>
    <dbReference type="NCBI Taxonomy" id="644352"/>
    <lineage>
        <taxon>Eukaryota</taxon>
        <taxon>Fungi</taxon>
        <taxon>Dikarya</taxon>
        <taxon>Ascomycota</taxon>
        <taxon>Pezizomycotina</taxon>
        <taxon>Sordariomycetes</taxon>
        <taxon>Sordariomycetidae</taxon>
        <taxon>Magnaporthales</taxon>
        <taxon>Magnaporthaceae</taxon>
        <taxon>Gaeumannomyces</taxon>
    </lineage>
</organism>
<evidence type="ECO:0000256" key="1">
    <source>
        <dbReference type="SAM" id="MobiDB-lite"/>
    </source>
</evidence>
<dbReference type="EnsemblFungi" id="EJT80799">
    <property type="protein sequence ID" value="EJT80799"/>
    <property type="gene ID" value="GGTG_00793"/>
</dbReference>
<reference evidence="2" key="3">
    <citation type="submission" date="2010-09" db="EMBL/GenBank/DDBJ databases">
        <title>Annotation of Gaeumannomyces graminis var. tritici R3-111a-1.</title>
        <authorList>
            <consortium name="The Broad Institute Genome Sequencing Platform"/>
            <person name="Ma L.-J."/>
            <person name="Dead R."/>
            <person name="Young S.K."/>
            <person name="Zeng Q."/>
            <person name="Gargeya S."/>
            <person name="Fitzgerald M."/>
            <person name="Haas B."/>
            <person name="Abouelleil A."/>
            <person name="Alvarado L."/>
            <person name="Arachchi H.M."/>
            <person name="Berlin A."/>
            <person name="Brown A."/>
            <person name="Chapman S.B."/>
            <person name="Chen Z."/>
            <person name="Dunbar C."/>
            <person name="Freedman E."/>
            <person name="Gearin G."/>
            <person name="Gellesch M."/>
            <person name="Goldberg J."/>
            <person name="Griggs A."/>
            <person name="Gujja S."/>
            <person name="Heiman D."/>
            <person name="Howarth C."/>
            <person name="Larson L."/>
            <person name="Lui A."/>
            <person name="MacDonald P.J.P."/>
            <person name="Mehta T."/>
            <person name="Montmayeur A."/>
            <person name="Murphy C."/>
            <person name="Neiman D."/>
            <person name="Pearson M."/>
            <person name="Priest M."/>
            <person name="Roberts A."/>
            <person name="Saif S."/>
            <person name="Shea T."/>
            <person name="Shenoy N."/>
            <person name="Sisk P."/>
            <person name="Stolte C."/>
            <person name="Sykes S."/>
            <person name="Yandava C."/>
            <person name="Wortman J."/>
            <person name="Nusbaum C."/>
            <person name="Birren B."/>
        </authorList>
    </citation>
    <scope>NUCLEOTIDE SEQUENCE</scope>
    <source>
        <strain evidence="2">R3-111a-1</strain>
    </source>
</reference>
<evidence type="ECO:0000313" key="4">
    <source>
        <dbReference type="Proteomes" id="UP000006039"/>
    </source>
</evidence>